<dbReference type="PATRIC" id="fig|1600.4.peg.765"/>
<evidence type="ECO:0000256" key="2">
    <source>
        <dbReference type="ARBA" id="ARBA00009539"/>
    </source>
</evidence>
<keyword evidence="5 7" id="KW-0521">NADP</keyword>
<evidence type="ECO:0000256" key="7">
    <source>
        <dbReference type="PIRNR" id="PIRNR000194"/>
    </source>
</evidence>
<dbReference type="GO" id="GO:0046655">
    <property type="term" value="P:folic acid metabolic process"/>
    <property type="evidence" value="ECO:0007669"/>
    <property type="project" value="TreeGrafter"/>
</dbReference>
<dbReference type="InterPro" id="IPR001796">
    <property type="entry name" value="DHFR_dom"/>
</dbReference>
<dbReference type="GO" id="GO:0005829">
    <property type="term" value="C:cytosol"/>
    <property type="evidence" value="ECO:0007669"/>
    <property type="project" value="TreeGrafter"/>
</dbReference>
<proteinExistence type="inferred from homology"/>
<dbReference type="RefSeq" id="WP_056971007.1">
    <property type="nucleotide sequence ID" value="NZ_AP014808.1"/>
</dbReference>
<keyword evidence="11" id="KW-1185">Reference proteome</keyword>
<dbReference type="SUPFAM" id="SSF53597">
    <property type="entry name" value="Dihydrofolate reductase-like"/>
    <property type="match status" value="1"/>
</dbReference>
<protein>
    <recommendedName>
        <fullName evidence="3 7">Dihydrofolate reductase</fullName>
        <ecNumber evidence="3 7">1.5.1.3</ecNumber>
    </recommendedName>
</protein>
<dbReference type="EC" id="1.5.1.3" evidence="3 7"/>
<dbReference type="Proteomes" id="UP000325393">
    <property type="component" value="Chromosome"/>
</dbReference>
<evidence type="ECO:0000256" key="4">
    <source>
        <dbReference type="ARBA" id="ARBA00022563"/>
    </source>
</evidence>
<dbReference type="OrthoDB" id="9804315at2"/>
<name>A0A0D6A2T9_9LACO</name>
<reference evidence="10 12" key="2">
    <citation type="submission" date="2019-09" db="EMBL/GenBank/DDBJ databases">
        <title>Genome sequencing of Lactobacillus acetotolerans.</title>
        <authorList>
            <person name="Kim K."/>
        </authorList>
    </citation>
    <scope>NUCLEOTIDE SEQUENCE [LARGE SCALE GENOMIC DNA]</scope>
    <source>
        <strain evidence="10 12">LA749</strain>
    </source>
</reference>
<evidence type="ECO:0000256" key="5">
    <source>
        <dbReference type="ARBA" id="ARBA00022857"/>
    </source>
</evidence>
<dbReference type="InterPro" id="IPR024072">
    <property type="entry name" value="DHFR-like_dom_sf"/>
</dbReference>
<dbReference type="PANTHER" id="PTHR48069">
    <property type="entry name" value="DIHYDROFOLATE REDUCTASE"/>
    <property type="match status" value="1"/>
</dbReference>
<dbReference type="PROSITE" id="PS51330">
    <property type="entry name" value="DHFR_2"/>
    <property type="match status" value="1"/>
</dbReference>
<evidence type="ECO:0000313" key="10">
    <source>
        <dbReference type="EMBL" id="QFG51192.1"/>
    </source>
</evidence>
<evidence type="ECO:0000256" key="6">
    <source>
        <dbReference type="ARBA" id="ARBA00023002"/>
    </source>
</evidence>
<comment type="pathway">
    <text evidence="1 7">Cofactor biosynthesis; tetrahydrofolate biosynthesis; 5,6,7,8-tetrahydrofolate from 7,8-dihydrofolate: step 1/1.</text>
</comment>
<evidence type="ECO:0000256" key="3">
    <source>
        <dbReference type="ARBA" id="ARBA00012856"/>
    </source>
</evidence>
<evidence type="ECO:0000313" key="11">
    <source>
        <dbReference type="Proteomes" id="UP000035709"/>
    </source>
</evidence>
<keyword evidence="6 7" id="KW-0560">Oxidoreductase</keyword>
<dbReference type="Gene3D" id="3.40.430.10">
    <property type="entry name" value="Dihydrofolate Reductase, subunit A"/>
    <property type="match status" value="1"/>
</dbReference>
<evidence type="ECO:0000313" key="12">
    <source>
        <dbReference type="Proteomes" id="UP000325393"/>
    </source>
</evidence>
<feature type="domain" description="DHFR" evidence="8">
    <location>
        <begin position="1"/>
        <end position="166"/>
    </location>
</feature>
<dbReference type="GO" id="GO:0006730">
    <property type="term" value="P:one-carbon metabolic process"/>
    <property type="evidence" value="ECO:0007669"/>
    <property type="project" value="UniProtKB-KW"/>
</dbReference>
<reference evidence="9 11" key="1">
    <citation type="submission" date="2015-03" db="EMBL/GenBank/DDBJ databases">
        <title>Complete genome sequence of Lactobacillus acetotolerans NBRC 13120.</title>
        <authorList>
            <person name="Toh H."/>
            <person name="Morita H."/>
            <person name="Fujita N."/>
        </authorList>
    </citation>
    <scope>NUCLEOTIDE SEQUENCE [LARGE SCALE GENOMIC DNA]</scope>
    <source>
        <strain evidence="9 11">NBRC 13120</strain>
    </source>
</reference>
<dbReference type="GO" id="GO:0050661">
    <property type="term" value="F:NADP binding"/>
    <property type="evidence" value="ECO:0007669"/>
    <property type="project" value="InterPro"/>
</dbReference>
<comment type="function">
    <text evidence="7">Key enzyme in folate metabolism. Catalyzes an essential reaction for de novo glycine and purine synthesis, and for DNA precursor synthesis.</text>
</comment>
<dbReference type="GO" id="GO:0004146">
    <property type="term" value="F:dihydrofolate reductase activity"/>
    <property type="evidence" value="ECO:0007669"/>
    <property type="project" value="UniProtKB-EC"/>
</dbReference>
<keyword evidence="4 7" id="KW-0554">One-carbon metabolism</keyword>
<sequence>MITYVWAEDQKHQIGINGHLPWHLPADMKHYKKETMGHPMIMGRRTFASFPKVLPGRKHIVLSRNEDLAKKYADNKQVLVLPSLDKLNDWLDQHKDEKVCAVGGASIFKALLNRVDCLEKTQIDATFKADTVMPAIDYSQFTLIKNEHHDPDSKNKYPYSFLTYIRKGEPIQNG</sequence>
<dbReference type="CDD" id="cd00209">
    <property type="entry name" value="DHFR"/>
    <property type="match status" value="1"/>
</dbReference>
<organism evidence="9 11">
    <name type="scientific">Lactobacillus acetotolerans</name>
    <dbReference type="NCBI Taxonomy" id="1600"/>
    <lineage>
        <taxon>Bacteria</taxon>
        <taxon>Bacillati</taxon>
        <taxon>Bacillota</taxon>
        <taxon>Bacilli</taxon>
        <taxon>Lactobacillales</taxon>
        <taxon>Lactobacillaceae</taxon>
        <taxon>Lactobacillus</taxon>
    </lineage>
</organism>
<comment type="catalytic activity">
    <reaction evidence="7">
        <text>(6S)-5,6,7,8-tetrahydrofolate + NADP(+) = 7,8-dihydrofolate + NADPH + H(+)</text>
        <dbReference type="Rhea" id="RHEA:15009"/>
        <dbReference type="ChEBI" id="CHEBI:15378"/>
        <dbReference type="ChEBI" id="CHEBI:57451"/>
        <dbReference type="ChEBI" id="CHEBI:57453"/>
        <dbReference type="ChEBI" id="CHEBI:57783"/>
        <dbReference type="ChEBI" id="CHEBI:58349"/>
        <dbReference type="EC" id="1.5.1.3"/>
    </reaction>
</comment>
<dbReference type="GeneID" id="78212135"/>
<comment type="similarity">
    <text evidence="2 7">Belongs to the dihydrofolate reductase family.</text>
</comment>
<evidence type="ECO:0000259" key="8">
    <source>
        <dbReference type="PROSITE" id="PS51330"/>
    </source>
</evidence>
<dbReference type="UniPathway" id="UPA00077">
    <property type="reaction ID" value="UER00158"/>
</dbReference>
<evidence type="ECO:0000313" key="9">
    <source>
        <dbReference type="EMBL" id="BAQ57138.1"/>
    </source>
</evidence>
<evidence type="ECO:0000256" key="1">
    <source>
        <dbReference type="ARBA" id="ARBA00004903"/>
    </source>
</evidence>
<dbReference type="GO" id="GO:0046654">
    <property type="term" value="P:tetrahydrofolate biosynthetic process"/>
    <property type="evidence" value="ECO:0007669"/>
    <property type="project" value="UniProtKB-UniPathway"/>
</dbReference>
<gene>
    <name evidence="10" type="ORF">LA749_03950</name>
    <name evidence="9" type="ORF">LBAT_0749</name>
</gene>
<dbReference type="KEGG" id="lae:LBAT_0749"/>
<dbReference type="Pfam" id="PF00186">
    <property type="entry name" value="DHFR_1"/>
    <property type="match status" value="1"/>
</dbReference>
<dbReference type="Proteomes" id="UP000035709">
    <property type="component" value="Chromosome"/>
</dbReference>
<dbReference type="AlphaFoldDB" id="A0A0D6A2T9"/>
<dbReference type="STRING" id="1600.LBAT_0749"/>
<dbReference type="EMBL" id="AP014808">
    <property type="protein sequence ID" value="BAQ57138.1"/>
    <property type="molecule type" value="Genomic_DNA"/>
</dbReference>
<dbReference type="GO" id="GO:0046452">
    <property type="term" value="P:dihydrofolate metabolic process"/>
    <property type="evidence" value="ECO:0007669"/>
    <property type="project" value="TreeGrafter"/>
</dbReference>
<dbReference type="EMBL" id="CP044496">
    <property type="protein sequence ID" value="QFG51192.1"/>
    <property type="molecule type" value="Genomic_DNA"/>
</dbReference>
<dbReference type="PANTHER" id="PTHR48069:SF3">
    <property type="entry name" value="DIHYDROFOLATE REDUCTASE"/>
    <property type="match status" value="1"/>
</dbReference>
<dbReference type="PIRSF" id="PIRSF000194">
    <property type="entry name" value="DHFR"/>
    <property type="match status" value="1"/>
</dbReference>
<accession>A0A0D6A2T9</accession>
<dbReference type="InterPro" id="IPR012259">
    <property type="entry name" value="DHFR"/>
</dbReference>
<dbReference type="PRINTS" id="PR00070">
    <property type="entry name" value="DHFR"/>
</dbReference>